<evidence type="ECO:0000256" key="2">
    <source>
        <dbReference type="ARBA" id="ARBA00023002"/>
    </source>
</evidence>
<evidence type="ECO:0000256" key="4">
    <source>
        <dbReference type="ARBA" id="ARBA00024226"/>
    </source>
</evidence>
<proteinExistence type="inferred from homology"/>
<dbReference type="InterPro" id="IPR044638">
    <property type="entry name" value="ALDH7A1-like"/>
</dbReference>
<keyword evidence="2 6" id="KW-0560">Oxidoreductase</keyword>
<dbReference type="PANTHER" id="PTHR43521">
    <property type="entry name" value="ALPHA-AMINOADIPIC SEMIALDEHYDE DEHYDROGENASE"/>
    <property type="match status" value="1"/>
</dbReference>
<evidence type="ECO:0000256" key="6">
    <source>
        <dbReference type="RuleBase" id="RU003345"/>
    </source>
</evidence>
<dbReference type="InterPro" id="IPR016161">
    <property type="entry name" value="Ald_DH/histidinol_DH"/>
</dbReference>
<comment type="subunit">
    <text evidence="1">Homotetramer.</text>
</comment>
<dbReference type="EC" id="1.2.1.3" evidence="4"/>
<accession>A0A516SMN7</accession>
<comment type="similarity">
    <text evidence="6">Belongs to the aldehyde dehydrogenase family.</text>
</comment>
<dbReference type="Gene3D" id="3.40.605.10">
    <property type="entry name" value="Aldehyde Dehydrogenase, Chain A, domain 1"/>
    <property type="match status" value="1"/>
</dbReference>
<feature type="domain" description="Aldehyde dehydrogenase" evidence="7">
    <location>
        <begin position="3"/>
        <end position="458"/>
    </location>
</feature>
<dbReference type="InterPro" id="IPR015590">
    <property type="entry name" value="Aldehyde_DH_dom"/>
</dbReference>
<keyword evidence="9" id="KW-1185">Reference proteome</keyword>
<evidence type="ECO:0000313" key="8">
    <source>
        <dbReference type="EMBL" id="QDQ29416.1"/>
    </source>
</evidence>
<dbReference type="OrthoDB" id="6882680at2"/>
<evidence type="ECO:0000259" key="7">
    <source>
        <dbReference type="Pfam" id="PF00171"/>
    </source>
</evidence>
<dbReference type="AlphaFoldDB" id="A0A516SMN7"/>
<dbReference type="GO" id="GO:0004029">
    <property type="term" value="F:aldehyde dehydrogenase (NAD+) activity"/>
    <property type="evidence" value="ECO:0007669"/>
    <property type="project" value="UniProtKB-EC"/>
</dbReference>
<evidence type="ECO:0000256" key="5">
    <source>
        <dbReference type="PROSITE-ProRule" id="PRU10007"/>
    </source>
</evidence>
<dbReference type="InterPro" id="IPR016163">
    <property type="entry name" value="Ald_DH_C"/>
</dbReference>
<dbReference type="Gene3D" id="3.40.309.10">
    <property type="entry name" value="Aldehyde Dehydrogenase, Chain A, domain 2"/>
    <property type="match status" value="1"/>
</dbReference>
<dbReference type="Pfam" id="PF00171">
    <property type="entry name" value="Aldedh"/>
    <property type="match status" value="1"/>
</dbReference>
<dbReference type="EMBL" id="CP041730">
    <property type="protein sequence ID" value="QDQ29416.1"/>
    <property type="molecule type" value="Genomic_DNA"/>
</dbReference>
<dbReference type="PROSITE" id="PS00687">
    <property type="entry name" value="ALDEHYDE_DEHYDR_GLU"/>
    <property type="match status" value="1"/>
</dbReference>
<dbReference type="InterPro" id="IPR016162">
    <property type="entry name" value="Ald_DH_N"/>
</dbReference>
<feature type="active site" evidence="5">
    <location>
        <position position="231"/>
    </location>
</feature>
<reference evidence="9" key="1">
    <citation type="submission" date="2019-07" db="EMBL/GenBank/DDBJ databases">
        <title>Chitinimonas sp. nov., isolated from Ny-Alesund, arctica soil.</title>
        <authorList>
            <person name="Xu Q."/>
            <person name="Peng F."/>
        </authorList>
    </citation>
    <scope>NUCLEOTIDE SEQUENCE [LARGE SCALE GENOMIC DNA]</scope>
    <source>
        <strain evidence="9">R3-44</strain>
    </source>
</reference>
<dbReference type="InterPro" id="IPR029510">
    <property type="entry name" value="Ald_DH_CS_GLU"/>
</dbReference>
<dbReference type="KEGG" id="cari:FNU76_21450"/>
<evidence type="ECO:0000256" key="1">
    <source>
        <dbReference type="ARBA" id="ARBA00011881"/>
    </source>
</evidence>
<protein>
    <recommendedName>
        <fullName evidence="4">aldehyde dehydrogenase (NAD(+))</fullName>
        <ecNumber evidence="4">1.2.1.3</ecNumber>
    </recommendedName>
</protein>
<name>A0A516SMN7_9NEIS</name>
<dbReference type="SUPFAM" id="SSF53720">
    <property type="entry name" value="ALDH-like"/>
    <property type="match status" value="1"/>
</dbReference>
<sequence length="478" mass="51052">MRSPIDAAILGHFVPATAGLANHAVEAAHGAFLKWRCVPAPLRGELVRCIGNKIRLRKTALARLITLEAGKICSEAEGEVQECIDICDFAVGLARQLHGLTIASERPKHRMMEQWQPLGAVGIITSFNFPMAVWAWNAMLGLVCGDAVVWKPSEKAPLCAIALQRLVEEAIDEMNDTIPAHVCQLILGEHEAGERIASHPLLPLISATGSSRMGRVVAQTVAARLGRVLLELGGNNALIVTPSANLDMALQAIVFAAVGTAGQRCTTLRRLIVHESLIDQFAERLVQGFDNVPIGHPSDDGVLLGPLIDADAYWAMQQALQAAEQQGGQRLTGGQRVEQGVPLNGFYVRPALIRVAGNLDIVREETFAPILYLMPYAELDDAIELNNAVSQGLSSAIFTDSVREAEAFLGPAGSDCGIANVNIGTSGAEIGAAFGGEKDTGGGREAGSDAWKNYMRRTTNTINYGSELTLAQGVRFTL</sequence>
<organism evidence="8 9">
    <name type="scientific">Chitinimonas arctica</name>
    <dbReference type="NCBI Taxonomy" id="2594795"/>
    <lineage>
        <taxon>Bacteria</taxon>
        <taxon>Pseudomonadati</taxon>
        <taxon>Pseudomonadota</taxon>
        <taxon>Betaproteobacteria</taxon>
        <taxon>Neisseriales</taxon>
        <taxon>Chitinibacteraceae</taxon>
        <taxon>Chitinimonas</taxon>
    </lineage>
</organism>
<keyword evidence="3" id="KW-0520">NAD</keyword>
<dbReference type="PANTHER" id="PTHR43521:SF1">
    <property type="entry name" value="ALPHA-AMINOADIPIC SEMIALDEHYDE DEHYDROGENASE"/>
    <property type="match status" value="1"/>
</dbReference>
<evidence type="ECO:0000313" key="9">
    <source>
        <dbReference type="Proteomes" id="UP000317550"/>
    </source>
</evidence>
<gene>
    <name evidence="8" type="ORF">FNU76_21450</name>
</gene>
<dbReference type="Proteomes" id="UP000317550">
    <property type="component" value="Chromosome"/>
</dbReference>
<evidence type="ECO:0000256" key="3">
    <source>
        <dbReference type="ARBA" id="ARBA00023027"/>
    </source>
</evidence>